<dbReference type="RefSeq" id="WP_160778642.1">
    <property type="nucleotide sequence ID" value="NZ_BAAAZF010000001.1"/>
</dbReference>
<dbReference type="AlphaFoldDB" id="A0A845AWL5"/>
<organism evidence="4 6">
    <name type="scientific">Parerythrobacter jejuensis</name>
    <dbReference type="NCBI Taxonomy" id="795812"/>
    <lineage>
        <taxon>Bacteria</taxon>
        <taxon>Pseudomonadati</taxon>
        <taxon>Pseudomonadota</taxon>
        <taxon>Alphaproteobacteria</taxon>
        <taxon>Sphingomonadales</taxon>
        <taxon>Erythrobacteraceae</taxon>
        <taxon>Parerythrobacter</taxon>
    </lineage>
</organism>
<accession>A0A845AWL5</accession>
<dbReference type="EMBL" id="WTYE01000001">
    <property type="protein sequence ID" value="MXP33938.1"/>
    <property type="molecule type" value="Genomic_DNA"/>
</dbReference>
<evidence type="ECO:0000313" key="5">
    <source>
        <dbReference type="EMBL" id="MXP33938.1"/>
    </source>
</evidence>
<dbReference type="Gene3D" id="3.40.630.30">
    <property type="match status" value="1"/>
</dbReference>
<dbReference type="InterPro" id="IPR016181">
    <property type="entry name" value="Acyl_CoA_acyltransferase"/>
</dbReference>
<dbReference type="SUPFAM" id="SSF55729">
    <property type="entry name" value="Acyl-CoA N-acyltransferases (Nat)"/>
    <property type="match status" value="1"/>
</dbReference>
<dbReference type="PANTHER" id="PTHR43877">
    <property type="entry name" value="AMINOALKYLPHOSPHONATE N-ACETYLTRANSFERASE-RELATED-RELATED"/>
    <property type="match status" value="1"/>
</dbReference>
<keyword evidence="2" id="KW-0012">Acyltransferase</keyword>
<dbReference type="EMBL" id="WTYE01000001">
    <property type="protein sequence ID" value="MXP31178.1"/>
    <property type="molecule type" value="Genomic_DNA"/>
</dbReference>
<dbReference type="CDD" id="cd04301">
    <property type="entry name" value="NAT_SF"/>
    <property type="match status" value="1"/>
</dbReference>
<keyword evidence="6" id="KW-1185">Reference proteome</keyword>
<dbReference type="PANTHER" id="PTHR43877:SF1">
    <property type="entry name" value="ACETYLTRANSFERASE"/>
    <property type="match status" value="1"/>
</dbReference>
<dbReference type="PROSITE" id="PS51186">
    <property type="entry name" value="GNAT"/>
    <property type="match status" value="1"/>
</dbReference>
<evidence type="ECO:0000259" key="3">
    <source>
        <dbReference type="PROSITE" id="PS51186"/>
    </source>
</evidence>
<evidence type="ECO:0000256" key="1">
    <source>
        <dbReference type="ARBA" id="ARBA00022679"/>
    </source>
</evidence>
<name>A0A845AWL5_9SPHN</name>
<evidence type="ECO:0000313" key="4">
    <source>
        <dbReference type="EMBL" id="MXP31178.1"/>
    </source>
</evidence>
<dbReference type="GO" id="GO:0016747">
    <property type="term" value="F:acyltransferase activity, transferring groups other than amino-acyl groups"/>
    <property type="evidence" value="ECO:0007669"/>
    <property type="project" value="InterPro"/>
</dbReference>
<protein>
    <submittedName>
        <fullName evidence="4">GNAT family N-acetyltransferase</fullName>
    </submittedName>
</protein>
<feature type="domain" description="N-acetyltransferase" evidence="3">
    <location>
        <begin position="6"/>
        <end position="165"/>
    </location>
</feature>
<sequence length="165" mass="17480">MHKTDFKIRPFRPVDLPSLHAVRQAAFAPVFANFRSLMGPDIAPFAYGGAEADQGAHLDSICQSGSDHQIVVAEVEDRVIGFCDYALDARTKLGTIGLNAVDPAFAKRGVGSALYRHVLGLMRAGGMKAAGVGTGGDSSHAPARRAYEKAGFSAEIPSVWLLQAL</sequence>
<dbReference type="InterPro" id="IPR050832">
    <property type="entry name" value="Bact_Acetyltransf"/>
</dbReference>
<dbReference type="Proteomes" id="UP000446786">
    <property type="component" value="Unassembled WGS sequence"/>
</dbReference>
<dbReference type="InterPro" id="IPR000182">
    <property type="entry name" value="GNAT_dom"/>
</dbReference>
<gene>
    <name evidence="4" type="ORF">GRI94_04985</name>
    <name evidence="5" type="ORF">GRI94_19075</name>
</gene>
<reference evidence="4 6" key="1">
    <citation type="submission" date="2019-12" db="EMBL/GenBank/DDBJ databases">
        <title>Genomic-based taxomic classification of the family Erythrobacteraceae.</title>
        <authorList>
            <person name="Xu L."/>
        </authorList>
    </citation>
    <scope>NUCLEOTIDE SEQUENCE [LARGE SCALE GENOMIC DNA]</scope>
    <source>
        <strain evidence="4 6">JCM 16677</strain>
    </source>
</reference>
<dbReference type="Pfam" id="PF00583">
    <property type="entry name" value="Acetyltransf_1"/>
    <property type="match status" value="1"/>
</dbReference>
<comment type="caution">
    <text evidence="4">The sequence shown here is derived from an EMBL/GenBank/DDBJ whole genome shotgun (WGS) entry which is preliminary data.</text>
</comment>
<evidence type="ECO:0000256" key="2">
    <source>
        <dbReference type="ARBA" id="ARBA00023315"/>
    </source>
</evidence>
<keyword evidence="1 4" id="KW-0808">Transferase</keyword>
<proteinExistence type="predicted"/>
<dbReference type="OrthoDB" id="5459937at2"/>
<evidence type="ECO:0000313" key="6">
    <source>
        <dbReference type="Proteomes" id="UP000446786"/>
    </source>
</evidence>